<dbReference type="Pfam" id="PF00150">
    <property type="entry name" value="Cellulase"/>
    <property type="match status" value="1"/>
</dbReference>
<evidence type="ECO:0000256" key="2">
    <source>
        <dbReference type="ARBA" id="ARBA00023295"/>
    </source>
</evidence>
<keyword evidence="4" id="KW-0732">Signal</keyword>
<keyword evidence="2 3" id="KW-0326">Glycosidase</keyword>
<dbReference type="EMBL" id="JBHUON010000010">
    <property type="protein sequence ID" value="MFD2865035.1"/>
    <property type="molecule type" value="Genomic_DNA"/>
</dbReference>
<evidence type="ECO:0000313" key="6">
    <source>
        <dbReference type="EMBL" id="MFD2865035.1"/>
    </source>
</evidence>
<gene>
    <name evidence="6" type="ORF">ACFSYC_10090</name>
</gene>
<dbReference type="Proteomes" id="UP001597601">
    <property type="component" value="Unassembled WGS sequence"/>
</dbReference>
<proteinExistence type="inferred from homology"/>
<feature type="signal peptide" evidence="4">
    <location>
        <begin position="1"/>
        <end position="25"/>
    </location>
</feature>
<dbReference type="RefSeq" id="WP_377126619.1">
    <property type="nucleotide sequence ID" value="NZ_JBHUHN010000001.1"/>
</dbReference>
<organism evidence="6 7">
    <name type="scientific">Mucilaginibacter antarcticus</name>
    <dbReference type="NCBI Taxonomy" id="1855725"/>
    <lineage>
        <taxon>Bacteria</taxon>
        <taxon>Pseudomonadati</taxon>
        <taxon>Bacteroidota</taxon>
        <taxon>Sphingobacteriia</taxon>
        <taxon>Sphingobacteriales</taxon>
        <taxon>Sphingobacteriaceae</taxon>
        <taxon>Mucilaginibacter</taxon>
    </lineage>
</organism>
<sequence length="336" mass="37637">MKQISYLTIFIALFCFLSPSAPLYAQRTKLGIDGTAFTIANKPTFLYGISYYGALGAPEGFIKKDLADIKKYKLNWIRIWANWPGQTTDISAVDDNGNAVAAYMNKLKWLVQQCDKLGIVVDVSLAHSNNTNGRSLKTIEGHERALRSIVTALKGYKNWYLDLANERDVGDARFVSFKDLAMMRDVAKQIYPGLLITASAGNDISPDDLKEYLTQVKVDFVSPHRPRTAKSAMQTAGKTTEYLTQMAVIGKRVPIHYQEPFRRGYTDWQPLTKDYIADLFGAKQAGAAGWCFHNGDQRGDAAHQPARSFDLSQKRLFDQLDAEELLAIKTIAKELH</sequence>
<evidence type="ECO:0000256" key="3">
    <source>
        <dbReference type="RuleBase" id="RU361153"/>
    </source>
</evidence>
<comment type="similarity">
    <text evidence="3">Belongs to the glycosyl hydrolase 5 (cellulase A) family.</text>
</comment>
<feature type="chain" id="PRO_5046244436" evidence="4">
    <location>
        <begin position="26"/>
        <end position="336"/>
    </location>
</feature>
<dbReference type="Gene3D" id="3.20.20.80">
    <property type="entry name" value="Glycosidases"/>
    <property type="match status" value="1"/>
</dbReference>
<keyword evidence="1 3" id="KW-0378">Hydrolase</keyword>
<protein>
    <submittedName>
        <fullName evidence="6">Cellulase family glycosylhydrolase</fullName>
    </submittedName>
</protein>
<evidence type="ECO:0000313" key="7">
    <source>
        <dbReference type="Proteomes" id="UP001597601"/>
    </source>
</evidence>
<evidence type="ECO:0000256" key="4">
    <source>
        <dbReference type="SAM" id="SignalP"/>
    </source>
</evidence>
<reference evidence="7" key="1">
    <citation type="journal article" date="2019" name="Int. J. Syst. Evol. Microbiol.">
        <title>The Global Catalogue of Microorganisms (GCM) 10K type strain sequencing project: providing services to taxonomists for standard genome sequencing and annotation.</title>
        <authorList>
            <consortium name="The Broad Institute Genomics Platform"/>
            <consortium name="The Broad Institute Genome Sequencing Center for Infectious Disease"/>
            <person name="Wu L."/>
            <person name="Ma J."/>
        </authorList>
    </citation>
    <scope>NUCLEOTIDE SEQUENCE [LARGE SCALE GENOMIC DNA]</scope>
    <source>
        <strain evidence="7">KCTC 52232</strain>
    </source>
</reference>
<keyword evidence="7" id="KW-1185">Reference proteome</keyword>
<dbReference type="InterPro" id="IPR017853">
    <property type="entry name" value="GH"/>
</dbReference>
<dbReference type="InterPro" id="IPR001547">
    <property type="entry name" value="Glyco_hydro_5"/>
</dbReference>
<accession>A0ABW5XRP9</accession>
<feature type="domain" description="Glycoside hydrolase family 5" evidence="5">
    <location>
        <begin position="62"/>
        <end position="168"/>
    </location>
</feature>
<name>A0ABW5XRP9_9SPHI</name>
<evidence type="ECO:0000259" key="5">
    <source>
        <dbReference type="Pfam" id="PF00150"/>
    </source>
</evidence>
<dbReference type="SUPFAM" id="SSF51445">
    <property type="entry name" value="(Trans)glycosidases"/>
    <property type="match status" value="1"/>
</dbReference>
<evidence type="ECO:0000256" key="1">
    <source>
        <dbReference type="ARBA" id="ARBA00022801"/>
    </source>
</evidence>
<comment type="caution">
    <text evidence="6">The sequence shown here is derived from an EMBL/GenBank/DDBJ whole genome shotgun (WGS) entry which is preliminary data.</text>
</comment>